<evidence type="ECO:0000256" key="1">
    <source>
        <dbReference type="ARBA" id="ARBA00009080"/>
    </source>
</evidence>
<keyword evidence="2" id="KW-0560">Oxidoreductase</keyword>
<dbReference type="SUPFAM" id="SSF51735">
    <property type="entry name" value="NAD(P)-binding Rossmann-fold domains"/>
    <property type="match status" value="1"/>
</dbReference>
<keyword evidence="3" id="KW-0520">NAD</keyword>
<dbReference type="InterPro" id="IPR015815">
    <property type="entry name" value="HIBADH-related"/>
</dbReference>
<feature type="active site" evidence="4">
    <location>
        <position position="185"/>
    </location>
</feature>
<evidence type="ECO:0000313" key="7">
    <source>
        <dbReference type="EMBL" id="SDH70068.1"/>
    </source>
</evidence>
<dbReference type="PIRSF" id="PIRSF000103">
    <property type="entry name" value="HIBADH"/>
    <property type="match status" value="1"/>
</dbReference>
<dbReference type="AlphaFoldDB" id="A0A1G8EJK9"/>
<evidence type="ECO:0000256" key="3">
    <source>
        <dbReference type="ARBA" id="ARBA00023027"/>
    </source>
</evidence>
<name>A0A1G8EJK9_9FIRM</name>
<dbReference type="GO" id="GO:0051287">
    <property type="term" value="F:NAD binding"/>
    <property type="evidence" value="ECO:0007669"/>
    <property type="project" value="InterPro"/>
</dbReference>
<keyword evidence="8" id="KW-1185">Reference proteome</keyword>
<dbReference type="InterPro" id="IPR008927">
    <property type="entry name" value="6-PGluconate_DH-like_C_sf"/>
</dbReference>
<dbReference type="PANTHER" id="PTHR43060">
    <property type="entry name" value="3-HYDROXYISOBUTYRATE DEHYDROGENASE-LIKE 1, MITOCHONDRIAL-RELATED"/>
    <property type="match status" value="1"/>
</dbReference>
<dbReference type="PANTHER" id="PTHR43060:SF15">
    <property type="entry name" value="3-HYDROXYISOBUTYRATE DEHYDROGENASE-LIKE 1, MITOCHONDRIAL-RELATED"/>
    <property type="match status" value="1"/>
</dbReference>
<dbReference type="InterPro" id="IPR029154">
    <property type="entry name" value="HIBADH-like_NADP-bd"/>
</dbReference>
<dbReference type="InterPro" id="IPR013328">
    <property type="entry name" value="6PGD_dom2"/>
</dbReference>
<feature type="domain" description="3-hydroxyisobutyrate dehydrogenase-like NAD-binding" evidence="6">
    <location>
        <begin position="179"/>
        <end position="299"/>
    </location>
</feature>
<dbReference type="GO" id="GO:0016491">
    <property type="term" value="F:oxidoreductase activity"/>
    <property type="evidence" value="ECO:0007669"/>
    <property type="project" value="UniProtKB-KW"/>
</dbReference>
<evidence type="ECO:0000259" key="5">
    <source>
        <dbReference type="Pfam" id="PF03446"/>
    </source>
</evidence>
<dbReference type="InterPro" id="IPR006115">
    <property type="entry name" value="6PGDH_NADP-bd"/>
</dbReference>
<dbReference type="SUPFAM" id="SSF48179">
    <property type="entry name" value="6-phosphogluconate dehydrogenase C-terminal domain-like"/>
    <property type="match status" value="1"/>
</dbReference>
<evidence type="ECO:0000256" key="4">
    <source>
        <dbReference type="PIRSR" id="PIRSR000103-1"/>
    </source>
</evidence>
<gene>
    <name evidence="7" type="ORF">SAMN05443529_11744</name>
</gene>
<feature type="domain" description="6-phosphogluconate dehydrogenase NADP-binding" evidence="5">
    <location>
        <begin position="18"/>
        <end position="174"/>
    </location>
</feature>
<comment type="similarity">
    <text evidence="1">Belongs to the HIBADH-related family.</text>
</comment>
<dbReference type="InterPro" id="IPR036291">
    <property type="entry name" value="NAD(P)-bd_dom_sf"/>
</dbReference>
<dbReference type="Gene3D" id="3.40.50.720">
    <property type="entry name" value="NAD(P)-binding Rossmann-like Domain"/>
    <property type="match status" value="1"/>
</dbReference>
<dbReference type="EMBL" id="FNCP01000017">
    <property type="protein sequence ID" value="SDH70068.1"/>
    <property type="molecule type" value="Genomic_DNA"/>
</dbReference>
<protein>
    <submittedName>
        <fullName evidence="7">3-hydroxyisobutyrate dehydrogenase</fullName>
    </submittedName>
</protein>
<accession>A0A1G8EJK9</accession>
<evidence type="ECO:0000256" key="2">
    <source>
        <dbReference type="ARBA" id="ARBA00023002"/>
    </source>
</evidence>
<dbReference type="Pfam" id="PF14833">
    <property type="entry name" value="NAD_binding_11"/>
    <property type="match status" value="1"/>
</dbReference>
<dbReference type="STRING" id="1121419.SAMN05443529_11744"/>
<evidence type="ECO:0000313" key="8">
    <source>
        <dbReference type="Proteomes" id="UP000198656"/>
    </source>
</evidence>
<evidence type="ECO:0000259" key="6">
    <source>
        <dbReference type="Pfam" id="PF14833"/>
    </source>
</evidence>
<proteinExistence type="inferred from homology"/>
<dbReference type="GO" id="GO:0050661">
    <property type="term" value="F:NADP binding"/>
    <property type="evidence" value="ECO:0007669"/>
    <property type="project" value="InterPro"/>
</dbReference>
<dbReference type="Proteomes" id="UP000198656">
    <property type="component" value="Unassembled WGS sequence"/>
</dbReference>
<dbReference type="Pfam" id="PF03446">
    <property type="entry name" value="NAD_binding_2"/>
    <property type="match status" value="1"/>
</dbReference>
<reference evidence="8" key="1">
    <citation type="submission" date="2016-10" db="EMBL/GenBank/DDBJ databases">
        <authorList>
            <person name="Varghese N."/>
            <person name="Submissions S."/>
        </authorList>
    </citation>
    <scope>NUCLEOTIDE SEQUENCE [LARGE SCALE GENOMIC DNA]</scope>
    <source>
        <strain evidence="8">DSM 8344</strain>
    </source>
</reference>
<organism evidence="7 8">
    <name type="scientific">Desulfosporosinus hippei DSM 8344</name>
    <dbReference type="NCBI Taxonomy" id="1121419"/>
    <lineage>
        <taxon>Bacteria</taxon>
        <taxon>Bacillati</taxon>
        <taxon>Bacillota</taxon>
        <taxon>Clostridia</taxon>
        <taxon>Eubacteriales</taxon>
        <taxon>Desulfitobacteriaceae</taxon>
        <taxon>Desulfosporosinus</taxon>
    </lineage>
</organism>
<dbReference type="Gene3D" id="1.10.1040.10">
    <property type="entry name" value="N-(1-d-carboxylethyl)-l-norvaline Dehydrogenase, domain 2"/>
    <property type="match status" value="1"/>
</dbReference>
<sequence length="303" mass="32368">MLMEGVKIMSLTKENAIIGFIGTGVMGKSMAGHLLKAGYRVAVYNRTKASAEDLVKMGAEWQDSIAELAASCNVVITMVGYPKDVEEVYLGANGILKNAKKGSHFVDMTTSSPDLAKKIYNEASVLGMYALDAPVSGGDVGAKEARLAIMVGGDEEVFNRILPIFNCLGKNVVLQGSAGAGQYTKMCNQIVIASTMIGVCESMAYAQKAGLKPEVVLKSIETGAAASFSLSNLAPRMLANNFAPGFYVKHFIKDMTIALESAKQMGLLTPGLELAKTLYEKLAERGEENSGTQALFKLYLEHN</sequence>